<keyword evidence="2" id="KW-0732">Signal</keyword>
<name>A0AAV6V5E7_9ARAC</name>
<protein>
    <submittedName>
        <fullName evidence="3">Uncharacterized protein</fullName>
    </submittedName>
</protein>
<keyword evidence="1" id="KW-0812">Transmembrane</keyword>
<keyword evidence="1" id="KW-0472">Membrane</keyword>
<dbReference type="AlphaFoldDB" id="A0AAV6V5E7"/>
<feature type="signal peptide" evidence="2">
    <location>
        <begin position="1"/>
        <end position="19"/>
    </location>
</feature>
<reference evidence="3 4" key="1">
    <citation type="journal article" date="2022" name="Nat. Ecol. Evol.">
        <title>A masculinizing supergene underlies an exaggerated male reproductive morph in a spider.</title>
        <authorList>
            <person name="Hendrickx F."/>
            <person name="De Corte Z."/>
            <person name="Sonet G."/>
            <person name="Van Belleghem S.M."/>
            <person name="Kostlbacher S."/>
            <person name="Vangestel C."/>
        </authorList>
    </citation>
    <scope>NUCLEOTIDE SEQUENCE [LARGE SCALE GENOMIC DNA]</scope>
    <source>
        <strain evidence="3">W744_W776</strain>
    </source>
</reference>
<organism evidence="3 4">
    <name type="scientific">Oedothorax gibbosus</name>
    <dbReference type="NCBI Taxonomy" id="931172"/>
    <lineage>
        <taxon>Eukaryota</taxon>
        <taxon>Metazoa</taxon>
        <taxon>Ecdysozoa</taxon>
        <taxon>Arthropoda</taxon>
        <taxon>Chelicerata</taxon>
        <taxon>Arachnida</taxon>
        <taxon>Araneae</taxon>
        <taxon>Araneomorphae</taxon>
        <taxon>Entelegynae</taxon>
        <taxon>Araneoidea</taxon>
        <taxon>Linyphiidae</taxon>
        <taxon>Erigoninae</taxon>
        <taxon>Oedothorax</taxon>
    </lineage>
</organism>
<keyword evidence="4" id="KW-1185">Reference proteome</keyword>
<sequence>MKLHFICVVLLVSVSLTLCSDKSVVKKHEKAEARQMEYISLINALLQQTNVLSSVDGALIGLTTILASMATKMKPFMIASALSYIIYVATAILIPGPLSQMGLPTLEVPDEASLRGRSLNSESSSFSSKIFENAMAETLMKSIQISPVKSIMTNVSVNVITDSMARVRVLSRTMVQQLSLLQGNMVWFARSLSNECVSKFLCRVGQFTEVNFPMASSVLRSLADSYPGLDDYAVAVIRGTSSSNCSLIYPDCTI</sequence>
<evidence type="ECO:0000313" key="3">
    <source>
        <dbReference type="EMBL" id="KAG8190876.1"/>
    </source>
</evidence>
<comment type="caution">
    <text evidence="3">The sequence shown here is derived from an EMBL/GenBank/DDBJ whole genome shotgun (WGS) entry which is preliminary data.</text>
</comment>
<dbReference type="Proteomes" id="UP000827092">
    <property type="component" value="Unassembled WGS sequence"/>
</dbReference>
<feature type="transmembrane region" description="Helical" evidence="1">
    <location>
        <begin position="76"/>
        <end position="98"/>
    </location>
</feature>
<gene>
    <name evidence="3" type="ORF">JTE90_010301</name>
</gene>
<keyword evidence="1" id="KW-1133">Transmembrane helix</keyword>
<feature type="chain" id="PRO_5043439939" evidence="2">
    <location>
        <begin position="20"/>
        <end position="254"/>
    </location>
</feature>
<evidence type="ECO:0000256" key="2">
    <source>
        <dbReference type="SAM" id="SignalP"/>
    </source>
</evidence>
<accession>A0AAV6V5E7</accession>
<evidence type="ECO:0000256" key="1">
    <source>
        <dbReference type="SAM" id="Phobius"/>
    </source>
</evidence>
<dbReference type="EMBL" id="JAFNEN010000172">
    <property type="protein sequence ID" value="KAG8190876.1"/>
    <property type="molecule type" value="Genomic_DNA"/>
</dbReference>
<evidence type="ECO:0000313" key="4">
    <source>
        <dbReference type="Proteomes" id="UP000827092"/>
    </source>
</evidence>
<proteinExistence type="predicted"/>